<evidence type="ECO:0000313" key="1">
    <source>
        <dbReference type="EMBL" id="KAK9534709.1"/>
    </source>
</evidence>
<keyword evidence="2" id="KW-1185">Reference proteome</keyword>
<dbReference type="EMBL" id="JBCEZU010000056">
    <property type="protein sequence ID" value="KAK9534709.1"/>
    <property type="molecule type" value="Genomic_DNA"/>
</dbReference>
<name>A0AAW1FJ45_ZOAVI</name>
<dbReference type="AlphaFoldDB" id="A0AAW1FJ45"/>
<gene>
    <name evidence="1" type="ORF">VZT92_007139</name>
</gene>
<evidence type="ECO:0000313" key="2">
    <source>
        <dbReference type="Proteomes" id="UP001488805"/>
    </source>
</evidence>
<sequence>MTGACSASEASVQHLWTEQHPTCYQTSAVYFSTGAPRPPLQPLPQVSQVHEKATSKLFSPSTSSSTLKSSSASLGLICYLGHPLTLALLGLPP</sequence>
<comment type="caution">
    <text evidence="1">The sequence shown here is derived from an EMBL/GenBank/DDBJ whole genome shotgun (WGS) entry which is preliminary data.</text>
</comment>
<accession>A0AAW1FJ45</accession>
<proteinExistence type="predicted"/>
<reference evidence="1 2" key="1">
    <citation type="journal article" date="2024" name="Genome Biol. Evol.">
        <title>Chromosome-level genome assembly of the viviparous eelpout Zoarces viviparus.</title>
        <authorList>
            <person name="Fuhrmann N."/>
            <person name="Brasseur M.V."/>
            <person name="Bakowski C.E."/>
            <person name="Podsiadlowski L."/>
            <person name="Prost S."/>
            <person name="Krehenwinkel H."/>
            <person name="Mayer C."/>
        </authorList>
    </citation>
    <scope>NUCLEOTIDE SEQUENCE [LARGE SCALE GENOMIC DNA]</scope>
    <source>
        <strain evidence="1">NO-MEL_2022_Ind0_liver</strain>
    </source>
</reference>
<protein>
    <submittedName>
        <fullName evidence="1">Uncharacterized protein</fullName>
    </submittedName>
</protein>
<dbReference type="Proteomes" id="UP001488805">
    <property type="component" value="Unassembled WGS sequence"/>
</dbReference>
<organism evidence="1 2">
    <name type="scientific">Zoarces viviparus</name>
    <name type="common">Viviparous eelpout</name>
    <name type="synonym">Blennius viviparus</name>
    <dbReference type="NCBI Taxonomy" id="48416"/>
    <lineage>
        <taxon>Eukaryota</taxon>
        <taxon>Metazoa</taxon>
        <taxon>Chordata</taxon>
        <taxon>Craniata</taxon>
        <taxon>Vertebrata</taxon>
        <taxon>Euteleostomi</taxon>
        <taxon>Actinopterygii</taxon>
        <taxon>Neopterygii</taxon>
        <taxon>Teleostei</taxon>
        <taxon>Neoteleostei</taxon>
        <taxon>Acanthomorphata</taxon>
        <taxon>Eupercaria</taxon>
        <taxon>Perciformes</taxon>
        <taxon>Cottioidei</taxon>
        <taxon>Zoarcales</taxon>
        <taxon>Zoarcidae</taxon>
        <taxon>Zoarcinae</taxon>
        <taxon>Zoarces</taxon>
    </lineage>
</organism>